<evidence type="ECO:0000313" key="2">
    <source>
        <dbReference type="EMBL" id="NEZ45736.1"/>
    </source>
</evidence>
<protein>
    <submittedName>
        <fullName evidence="2">Tryptophan transporter</fullName>
    </submittedName>
</protein>
<dbReference type="Pfam" id="PF17099">
    <property type="entry name" value="TrpP"/>
    <property type="match status" value="1"/>
</dbReference>
<keyword evidence="1" id="KW-0812">Transmembrane</keyword>
<evidence type="ECO:0000313" key="3">
    <source>
        <dbReference type="Proteomes" id="UP000473885"/>
    </source>
</evidence>
<feature type="transmembrane region" description="Helical" evidence="1">
    <location>
        <begin position="104"/>
        <end position="127"/>
    </location>
</feature>
<dbReference type="RefSeq" id="WP_163248149.1">
    <property type="nucleotide sequence ID" value="NZ_SXDP01000001.1"/>
</dbReference>
<name>A0A6M0R6C4_9CLOT</name>
<keyword evidence="1" id="KW-0472">Membrane</keyword>
<dbReference type="Proteomes" id="UP000473885">
    <property type="component" value="Unassembled WGS sequence"/>
</dbReference>
<dbReference type="EMBL" id="SXDP01000001">
    <property type="protein sequence ID" value="NEZ45736.1"/>
    <property type="molecule type" value="Genomic_DNA"/>
</dbReference>
<keyword evidence="3" id="KW-1185">Reference proteome</keyword>
<feature type="transmembrane region" description="Helical" evidence="1">
    <location>
        <begin position="133"/>
        <end position="159"/>
    </location>
</feature>
<organism evidence="2 3">
    <name type="scientific">Clostridium niameyense</name>
    <dbReference type="NCBI Taxonomy" id="1622073"/>
    <lineage>
        <taxon>Bacteria</taxon>
        <taxon>Bacillati</taxon>
        <taxon>Bacillota</taxon>
        <taxon>Clostridia</taxon>
        <taxon>Eubacteriales</taxon>
        <taxon>Clostridiaceae</taxon>
        <taxon>Clostridium</taxon>
    </lineage>
</organism>
<dbReference type="AlphaFoldDB" id="A0A6M0R6C4"/>
<evidence type="ECO:0000256" key="1">
    <source>
        <dbReference type="SAM" id="Phobius"/>
    </source>
</evidence>
<dbReference type="Gene3D" id="1.10.1760.20">
    <property type="match status" value="1"/>
</dbReference>
<accession>A0A6M0R6C4</accession>
<dbReference type="InterPro" id="IPR031360">
    <property type="entry name" value="TrpP"/>
</dbReference>
<reference evidence="2 3" key="1">
    <citation type="submission" date="2019-04" db="EMBL/GenBank/DDBJ databases">
        <title>Genome sequencing of Clostridium botulinum Groups I-IV and Clostridium butyricum.</title>
        <authorList>
            <person name="Brunt J."/>
            <person name="Van Vliet A.H.M."/>
            <person name="Stringer S.C."/>
            <person name="Carter A.T."/>
            <person name="Peck M.W."/>
        </authorList>
    </citation>
    <scope>NUCLEOTIDE SEQUENCE [LARGE SCALE GENOMIC DNA]</scope>
    <source>
        <strain evidence="2 3">IFR 18/094</strain>
    </source>
</reference>
<proteinExistence type="predicted"/>
<feature type="transmembrane region" description="Helical" evidence="1">
    <location>
        <begin position="53"/>
        <end position="71"/>
    </location>
</feature>
<comment type="caution">
    <text evidence="2">The sequence shown here is derived from an EMBL/GenBank/DDBJ whole genome shotgun (WGS) entry which is preliminary data.</text>
</comment>
<sequence>MNLKKMILSSLLLAMGLLLHQIAPPLLFGMKPDFLLIMMFITLILNKDYKSTLVIGILSGILTAFTTTFPGGQLPNIIDKIVTSNLLFFLIKATENKFNKKVKVIILSFIGTFISGSVFLGSSLLFISLPAPFISLVLSVVLPASIINTITTVILYNIINMSLRRSSMNI</sequence>
<keyword evidence="1" id="KW-1133">Transmembrane helix</keyword>
<gene>
    <name evidence="2" type="ORF">FDF74_00760</name>
</gene>